<gene>
    <name evidence="1" type="ORF">B0X71_19075</name>
</gene>
<accession>A0A1Q2L6H7</accession>
<proteinExistence type="predicted"/>
<sequence>MTKTEAMDTFLNSVRGEITSLEICRVVHQVFNINLTIMPIMDKELKELLPVSLSNTSQSKKAMDEYITRQRAELTCDGIRQMINRIFSINLDGISRLEGQRISLYSKRQWVLRQACDLLIVYTGTDDRDVKVIPTKYFSEHTGSDRLPEDLQKALSNLGYRYDEKIGAYYFIATGDDQAVPDTFKGQTLSAVLEAINKLHLDI</sequence>
<dbReference type="Proteomes" id="UP000188184">
    <property type="component" value="Plasmid unnamed1"/>
</dbReference>
<reference evidence="1 2" key="1">
    <citation type="submission" date="2017-02" db="EMBL/GenBank/DDBJ databases">
        <title>The complete genomic sequence of a novel cold adapted crude oil-degrading bacterium Planococcus qaidamina Y42.</title>
        <authorList>
            <person name="Yang R."/>
        </authorList>
    </citation>
    <scope>NUCLEOTIDE SEQUENCE [LARGE SCALE GENOMIC DNA]</scope>
    <source>
        <strain evidence="1 2">Y42</strain>
        <plasmid evidence="1 2">unnamed1</plasmid>
    </source>
</reference>
<keyword evidence="1" id="KW-0614">Plasmid</keyword>
<dbReference type="AlphaFoldDB" id="A0A1Q2L6H7"/>
<keyword evidence="2" id="KW-1185">Reference proteome</keyword>
<geneLocation type="plasmid" evidence="1 2">
    <name>unnamed1</name>
</geneLocation>
<dbReference type="KEGG" id="pmar:B0X71_19075"/>
<name>A0A1Q2L6H7_9BACL</name>
<organism evidence="1 2">
    <name type="scientific">Planococcus lenghuensis</name>
    <dbReference type="NCBI Taxonomy" id="2213202"/>
    <lineage>
        <taxon>Bacteria</taxon>
        <taxon>Bacillati</taxon>
        <taxon>Bacillota</taxon>
        <taxon>Bacilli</taxon>
        <taxon>Bacillales</taxon>
        <taxon>Caryophanaceae</taxon>
        <taxon>Planococcus</taxon>
    </lineage>
</organism>
<evidence type="ECO:0000313" key="1">
    <source>
        <dbReference type="EMBL" id="AQQ55502.1"/>
    </source>
</evidence>
<dbReference type="EMBL" id="CP019641">
    <property type="protein sequence ID" value="AQQ55502.1"/>
    <property type="molecule type" value="Genomic_DNA"/>
</dbReference>
<protein>
    <submittedName>
        <fullName evidence="1">Uncharacterized protein</fullName>
    </submittedName>
</protein>
<evidence type="ECO:0000313" key="2">
    <source>
        <dbReference type="Proteomes" id="UP000188184"/>
    </source>
</evidence>